<sequence>MNHIPKKYYIANWKTYQSISTIKRFIQASNQEADWHETIINSYIGIAASYEHLYYLHKKISKLAMHLGSQDCSAFLPGAYTGQVSIESLQDMNISFCLVGHSEVRAELGQSDMLISSKFKMLLAANISPIMCIGETLAQKNDGMALQVLYDQLEHILNFLQSYTGSTKIFIAYEPRYCIGTGIVPSSDDLQKVFCFLKSLVQQLPIAKNVMFLYGGSVSSKTVQQLHDIKEISGFLIGKASIDFQELKKIVQSDGRMV</sequence>
<dbReference type="GO" id="GO:0004807">
    <property type="term" value="F:triose-phosphate isomerase activity"/>
    <property type="evidence" value="ECO:0007669"/>
    <property type="project" value="UniProtKB-EC"/>
</dbReference>
<dbReference type="EMBL" id="CP025544">
    <property type="protein sequence ID" value="AXK60824.1"/>
    <property type="molecule type" value="Genomic_DNA"/>
</dbReference>
<dbReference type="UniPathway" id="UPA00138"/>
<dbReference type="AlphaFoldDB" id="A0A345ZC07"/>
<keyword evidence="3" id="KW-0963">Cytoplasm</keyword>
<keyword evidence="3" id="KW-0324">Glycolysis</keyword>
<dbReference type="GO" id="GO:0006094">
    <property type="term" value="P:gluconeogenesis"/>
    <property type="evidence" value="ECO:0007669"/>
    <property type="project" value="UniProtKB-UniPathway"/>
</dbReference>
<dbReference type="Gene3D" id="3.20.20.70">
    <property type="entry name" value="Aldolase class I"/>
    <property type="match status" value="1"/>
</dbReference>
<comment type="subcellular location">
    <subcellularLocation>
        <location evidence="3">Cytoplasm</location>
    </subcellularLocation>
</comment>
<dbReference type="RefSeq" id="WP_115585839.1">
    <property type="nucleotide sequence ID" value="NZ_CP025544.1"/>
</dbReference>
<dbReference type="CDD" id="cd00311">
    <property type="entry name" value="TIM"/>
    <property type="match status" value="1"/>
</dbReference>
<keyword evidence="5" id="KW-1185">Reference proteome</keyword>
<dbReference type="Pfam" id="PF00121">
    <property type="entry name" value="TIM"/>
    <property type="match status" value="1"/>
</dbReference>
<dbReference type="PANTHER" id="PTHR21139:SF42">
    <property type="entry name" value="TRIOSEPHOSPHATE ISOMERASE"/>
    <property type="match status" value="1"/>
</dbReference>
<comment type="subunit">
    <text evidence="3">Homodimer.</text>
</comment>
<keyword evidence="2 3" id="KW-0413">Isomerase</keyword>
<dbReference type="Proteomes" id="UP000254834">
    <property type="component" value="Chromosome"/>
</dbReference>
<dbReference type="PANTHER" id="PTHR21139">
    <property type="entry name" value="TRIOSEPHOSPHATE ISOMERASE"/>
    <property type="match status" value="1"/>
</dbReference>
<dbReference type="GO" id="GO:0019563">
    <property type="term" value="P:glycerol catabolic process"/>
    <property type="evidence" value="ECO:0007669"/>
    <property type="project" value="TreeGrafter"/>
</dbReference>
<comment type="similarity">
    <text evidence="1 3">Belongs to the triosephosphate isomerase family.</text>
</comment>
<proteinExistence type="inferred from homology"/>
<accession>A0A345ZC07</accession>
<dbReference type="GO" id="GO:0005829">
    <property type="term" value="C:cytosol"/>
    <property type="evidence" value="ECO:0007669"/>
    <property type="project" value="TreeGrafter"/>
</dbReference>
<evidence type="ECO:0000313" key="4">
    <source>
        <dbReference type="EMBL" id="AXK60824.1"/>
    </source>
</evidence>
<organism evidence="4 5">
    <name type="scientific">Candidatus Chromulinivorax destructor</name>
    <dbReference type="NCBI Taxonomy" id="2066483"/>
    <lineage>
        <taxon>Bacteria</taxon>
        <taxon>Candidatus Babelota</taxon>
        <taxon>Candidatus Babeliae</taxon>
        <taxon>Candidatus Babeliales</taxon>
        <taxon>Candidatus Chromulinivoraceae</taxon>
        <taxon>Candidatus Chromulinivorax</taxon>
    </lineage>
</organism>
<dbReference type="SUPFAM" id="SSF51351">
    <property type="entry name" value="Triosephosphate isomerase (TIM)"/>
    <property type="match status" value="1"/>
</dbReference>
<comment type="pathway">
    <text evidence="3">Carbohydrate biosynthesis; gluconeogenesis.</text>
</comment>
<keyword evidence="3" id="KW-0312">Gluconeogenesis</keyword>
<dbReference type="OrthoDB" id="9809429at2"/>
<dbReference type="GO" id="GO:0046166">
    <property type="term" value="P:glyceraldehyde-3-phosphate biosynthetic process"/>
    <property type="evidence" value="ECO:0007669"/>
    <property type="project" value="TreeGrafter"/>
</dbReference>
<name>A0A345ZC07_9BACT</name>
<dbReference type="GO" id="GO:0006096">
    <property type="term" value="P:glycolytic process"/>
    <property type="evidence" value="ECO:0007669"/>
    <property type="project" value="UniProtKB-UniPathway"/>
</dbReference>
<dbReference type="EC" id="5.3.1.1" evidence="3"/>
<evidence type="ECO:0000256" key="3">
    <source>
        <dbReference type="RuleBase" id="RU363013"/>
    </source>
</evidence>
<evidence type="ECO:0000313" key="5">
    <source>
        <dbReference type="Proteomes" id="UP000254834"/>
    </source>
</evidence>
<dbReference type="KEGG" id="cdes:C0J27_03710"/>
<dbReference type="InterPro" id="IPR013785">
    <property type="entry name" value="Aldolase_TIM"/>
</dbReference>
<reference evidence="4 5" key="1">
    <citation type="submission" date="2017-12" db="EMBL/GenBank/DDBJ databases">
        <title>Chromulinavorax destructans is a abundant pathogen of dominant heterotrophic picoflagllates.</title>
        <authorList>
            <person name="Deeg C.M."/>
            <person name="Zimmer M."/>
            <person name="Suttle C.A."/>
        </authorList>
    </citation>
    <scope>NUCLEOTIDE SEQUENCE [LARGE SCALE GENOMIC DNA]</scope>
    <source>
        <strain evidence="4 5">SeV1</strain>
    </source>
</reference>
<gene>
    <name evidence="4" type="ORF">C0J27_03710</name>
</gene>
<comment type="catalytic activity">
    <reaction evidence="3">
        <text>D-glyceraldehyde 3-phosphate = dihydroxyacetone phosphate</text>
        <dbReference type="Rhea" id="RHEA:18585"/>
        <dbReference type="ChEBI" id="CHEBI:57642"/>
        <dbReference type="ChEBI" id="CHEBI:59776"/>
        <dbReference type="EC" id="5.3.1.1"/>
    </reaction>
</comment>
<dbReference type="UniPathway" id="UPA00109">
    <property type="reaction ID" value="UER00189"/>
</dbReference>
<evidence type="ECO:0000256" key="1">
    <source>
        <dbReference type="ARBA" id="ARBA00007422"/>
    </source>
</evidence>
<dbReference type="PROSITE" id="PS51440">
    <property type="entry name" value="TIM_2"/>
    <property type="match status" value="1"/>
</dbReference>
<protein>
    <recommendedName>
        <fullName evidence="3">Triosephosphate isomerase</fullName>
        <ecNumber evidence="3">5.3.1.1</ecNumber>
    </recommendedName>
</protein>
<dbReference type="InterPro" id="IPR000652">
    <property type="entry name" value="Triosephosphate_isomerase"/>
</dbReference>
<dbReference type="InterPro" id="IPR035990">
    <property type="entry name" value="TIM_sf"/>
</dbReference>
<evidence type="ECO:0000256" key="2">
    <source>
        <dbReference type="ARBA" id="ARBA00023235"/>
    </source>
</evidence>
<comment type="pathway">
    <text evidence="3">Carbohydrate degradation; glycolysis; D-glyceraldehyde 3-phosphate from glycerone phosphate: step 1/1.</text>
</comment>